<evidence type="ECO:0008006" key="4">
    <source>
        <dbReference type="Google" id="ProtNLM"/>
    </source>
</evidence>
<feature type="transmembrane region" description="Helical" evidence="1">
    <location>
        <begin position="39"/>
        <end position="60"/>
    </location>
</feature>
<keyword evidence="1" id="KW-0812">Transmembrane</keyword>
<proteinExistence type="predicted"/>
<keyword evidence="3" id="KW-1185">Reference proteome</keyword>
<keyword evidence="1" id="KW-1133">Transmembrane helix</keyword>
<name>A0A1I0ADA7_9FIRM</name>
<evidence type="ECO:0000313" key="3">
    <source>
        <dbReference type="Proteomes" id="UP000243819"/>
    </source>
</evidence>
<organism evidence="2 3">
    <name type="scientific">Anaerobranca gottschalkii DSM 13577</name>
    <dbReference type="NCBI Taxonomy" id="1120990"/>
    <lineage>
        <taxon>Bacteria</taxon>
        <taxon>Bacillati</taxon>
        <taxon>Bacillota</taxon>
        <taxon>Clostridia</taxon>
        <taxon>Eubacteriales</taxon>
        <taxon>Proteinivoracaceae</taxon>
        <taxon>Anaerobranca</taxon>
    </lineage>
</organism>
<reference evidence="3" key="1">
    <citation type="submission" date="2016-10" db="EMBL/GenBank/DDBJ databases">
        <authorList>
            <person name="Varghese N."/>
            <person name="Submissions S."/>
        </authorList>
    </citation>
    <scope>NUCLEOTIDE SEQUENCE [LARGE SCALE GENOMIC DNA]</scope>
    <source>
        <strain evidence="3">DSM 13577</strain>
    </source>
</reference>
<protein>
    <recommendedName>
        <fullName evidence="4">DUF4179 domain-containing protein</fullName>
    </recommendedName>
</protein>
<accession>A0A1I0ADA7</accession>
<dbReference type="STRING" id="1120990.SAMN03080614_102019"/>
<dbReference type="AlphaFoldDB" id="A0A1I0ADA7"/>
<dbReference type="Proteomes" id="UP000243819">
    <property type="component" value="Unassembled WGS sequence"/>
</dbReference>
<dbReference type="OrthoDB" id="4990at2"/>
<evidence type="ECO:0000313" key="2">
    <source>
        <dbReference type="EMBL" id="SES92186.1"/>
    </source>
</evidence>
<gene>
    <name evidence="2" type="ORF">SAMN03080614_102019</name>
</gene>
<dbReference type="RefSeq" id="WP_091350489.1">
    <property type="nucleotide sequence ID" value="NZ_FOIF01000020.1"/>
</dbReference>
<sequence length="301" mass="34753">MINFREQYENIEIPKELDLAIKQGIKKGKREMKKRKNKLYLGTISLVASLLIVFILGVNISTTFAKAISQMPGGERIVKILTFNHQGKIEGGQLGDGQDIKDFDVEKKGQWEELTIEFDGVEGINNYTIIPISYPNGLLLEFSGTRSFTGKDKLPDLTEYQLIDNFYPLITLDDQLFRFIITFKKDVDYQIKEISTENKIVISVKEKEERIPTKLLYSLRTASYPFHEEVGHIESILKFEYFSENARMLGDVSGMLFIEEGLYESKAQALARKHELKELGFEYNLYIEERDNLKIPEKIVE</sequence>
<evidence type="ECO:0000256" key="1">
    <source>
        <dbReference type="SAM" id="Phobius"/>
    </source>
</evidence>
<dbReference type="EMBL" id="FOIF01000020">
    <property type="protein sequence ID" value="SES92186.1"/>
    <property type="molecule type" value="Genomic_DNA"/>
</dbReference>
<keyword evidence="1" id="KW-0472">Membrane</keyword>